<comment type="caution">
    <text evidence="1">The sequence shown here is derived from an EMBL/GenBank/DDBJ whole genome shotgun (WGS) entry which is preliminary data.</text>
</comment>
<dbReference type="AlphaFoldDB" id="A0AAV4SGS7"/>
<reference evidence="1 2" key="1">
    <citation type="submission" date="2021-06" db="EMBL/GenBank/DDBJ databases">
        <title>Caerostris extrusa draft genome.</title>
        <authorList>
            <person name="Kono N."/>
            <person name="Arakawa K."/>
        </authorList>
    </citation>
    <scope>NUCLEOTIDE SEQUENCE [LARGE SCALE GENOMIC DNA]</scope>
</reference>
<proteinExistence type="predicted"/>
<accession>A0AAV4SGS7</accession>
<evidence type="ECO:0000313" key="1">
    <source>
        <dbReference type="EMBL" id="GIY31427.1"/>
    </source>
</evidence>
<dbReference type="Proteomes" id="UP001054945">
    <property type="component" value="Unassembled WGS sequence"/>
</dbReference>
<keyword evidence="2" id="KW-1185">Reference proteome</keyword>
<name>A0AAV4SGS7_CAEEX</name>
<dbReference type="EMBL" id="BPLR01009379">
    <property type="protein sequence ID" value="GIY31427.1"/>
    <property type="molecule type" value="Genomic_DNA"/>
</dbReference>
<sequence>MLTGYSRDVDEQYVDWVAKRMKIQK</sequence>
<gene>
    <name evidence="1" type="ORF">CEXT_793671</name>
</gene>
<evidence type="ECO:0000313" key="2">
    <source>
        <dbReference type="Proteomes" id="UP001054945"/>
    </source>
</evidence>
<organism evidence="1 2">
    <name type="scientific">Caerostris extrusa</name>
    <name type="common">Bark spider</name>
    <name type="synonym">Caerostris bankana</name>
    <dbReference type="NCBI Taxonomy" id="172846"/>
    <lineage>
        <taxon>Eukaryota</taxon>
        <taxon>Metazoa</taxon>
        <taxon>Ecdysozoa</taxon>
        <taxon>Arthropoda</taxon>
        <taxon>Chelicerata</taxon>
        <taxon>Arachnida</taxon>
        <taxon>Araneae</taxon>
        <taxon>Araneomorphae</taxon>
        <taxon>Entelegynae</taxon>
        <taxon>Araneoidea</taxon>
        <taxon>Araneidae</taxon>
        <taxon>Caerostris</taxon>
    </lineage>
</organism>
<feature type="non-terminal residue" evidence="1">
    <location>
        <position position="25"/>
    </location>
</feature>
<protein>
    <submittedName>
        <fullName evidence="1">Uncharacterized protein</fullName>
    </submittedName>
</protein>